<sequence>MLLMKKQRILACAPTNMAVLQIASRLIGLIEDFSLSHHYSFGDIILYGNKDRLHIGNELSKIYLDDRVRKLLRCFNREVGWKHCVDSVLKFLKHCTSRYKLSLDIQASSDECSPTFKKYFTSNFSSLAKELVACIDTFFDHLPANTLGKNFDKMMFVKSLVNKVQQLFCADDLSDDYLFTIFKPSDELSDPSIGHHDLTDDATEDLPDHDISLDNPSEINSICIKTLMDLSKMRFPCEENESSIRDLCLKQAKLIFCTASGSFELFRLQGVMPISILVIDEAAQLKESESLVPLLLPGIEHVLLIGDENQLSSLVKIAKDADFGRSLYERLCTMGYTKHLLEVQYRMHPCINKFPNANFYGNRILDGPSVKQKDYTKNYLSGSIYGAYSFIHIENDMEMLDDLGQSSKNMIEVAVAANIIERLAKECWEKRQRTSVGVISPYTAQVMAMQEIIGRKFEKHEFLSVTVKSIDGFQGGEEDIILISTVRSNKDGKVGFLSDAGRINVALTRAKHCLWILGNGATLLASNSVWAELVNDSKKRGCFFDALKDKHLAETMRLAIKEKWPHN</sequence>
<evidence type="ECO:0000313" key="7">
    <source>
        <dbReference type="EMBL" id="VAH17690.1"/>
    </source>
</evidence>
<dbReference type="GO" id="GO:0016787">
    <property type="term" value="F:hydrolase activity"/>
    <property type="evidence" value="ECO:0007669"/>
    <property type="project" value="UniProtKB-KW"/>
</dbReference>
<name>A0A9R0QU15_TRITD</name>
<feature type="domain" description="DNA2/NAM7 helicase-like C-terminal" evidence="6">
    <location>
        <begin position="324"/>
        <end position="519"/>
    </location>
</feature>
<feature type="domain" description="DNA2/NAM7 helicase helicase" evidence="5">
    <location>
        <begin position="5"/>
        <end position="316"/>
    </location>
</feature>
<dbReference type="PANTHER" id="PTHR10887">
    <property type="entry name" value="DNA2/NAM7 HELICASE FAMILY"/>
    <property type="match status" value="1"/>
</dbReference>
<dbReference type="Pfam" id="PF13087">
    <property type="entry name" value="AAA_12"/>
    <property type="match status" value="1"/>
</dbReference>
<keyword evidence="3" id="KW-0347">Helicase</keyword>
<protein>
    <recommendedName>
        <fullName evidence="9">Helicase MAGATAMA 3</fullName>
    </recommendedName>
</protein>
<dbReference type="Gramene" id="TRITD1Bv1G126180.6">
    <property type="protein sequence ID" value="TRITD1Bv1G126180.6"/>
    <property type="gene ID" value="TRITD1Bv1G126180"/>
</dbReference>
<evidence type="ECO:0008006" key="9">
    <source>
        <dbReference type="Google" id="ProtNLM"/>
    </source>
</evidence>
<dbReference type="InterPro" id="IPR047187">
    <property type="entry name" value="SF1_C_Upf1"/>
</dbReference>
<accession>A0A9R0QU15</accession>
<dbReference type="AlphaFoldDB" id="A0A9R0QU15"/>
<evidence type="ECO:0000256" key="1">
    <source>
        <dbReference type="ARBA" id="ARBA00022741"/>
    </source>
</evidence>
<dbReference type="CDD" id="cd18808">
    <property type="entry name" value="SF1_C_Upf1"/>
    <property type="match status" value="1"/>
</dbReference>
<dbReference type="InterPro" id="IPR041677">
    <property type="entry name" value="DNA2/NAM7_AAA_11"/>
</dbReference>
<evidence type="ECO:0000256" key="2">
    <source>
        <dbReference type="ARBA" id="ARBA00022801"/>
    </source>
</evidence>
<dbReference type="EMBL" id="LT934112">
    <property type="protein sequence ID" value="VAH17690.1"/>
    <property type="molecule type" value="Genomic_DNA"/>
</dbReference>
<dbReference type="GO" id="GO:0005524">
    <property type="term" value="F:ATP binding"/>
    <property type="evidence" value="ECO:0007669"/>
    <property type="project" value="UniProtKB-KW"/>
</dbReference>
<organism evidence="7 8">
    <name type="scientific">Triticum turgidum subsp. durum</name>
    <name type="common">Durum wheat</name>
    <name type="synonym">Triticum durum</name>
    <dbReference type="NCBI Taxonomy" id="4567"/>
    <lineage>
        <taxon>Eukaryota</taxon>
        <taxon>Viridiplantae</taxon>
        <taxon>Streptophyta</taxon>
        <taxon>Embryophyta</taxon>
        <taxon>Tracheophyta</taxon>
        <taxon>Spermatophyta</taxon>
        <taxon>Magnoliopsida</taxon>
        <taxon>Liliopsida</taxon>
        <taxon>Poales</taxon>
        <taxon>Poaceae</taxon>
        <taxon>BOP clade</taxon>
        <taxon>Pooideae</taxon>
        <taxon>Triticodae</taxon>
        <taxon>Triticeae</taxon>
        <taxon>Triticinae</taxon>
        <taxon>Triticum</taxon>
    </lineage>
</organism>
<dbReference type="Gene3D" id="3.40.50.300">
    <property type="entry name" value="P-loop containing nucleotide triphosphate hydrolases"/>
    <property type="match status" value="2"/>
</dbReference>
<evidence type="ECO:0000256" key="3">
    <source>
        <dbReference type="ARBA" id="ARBA00022806"/>
    </source>
</evidence>
<dbReference type="GO" id="GO:0004386">
    <property type="term" value="F:helicase activity"/>
    <property type="evidence" value="ECO:0007669"/>
    <property type="project" value="UniProtKB-KW"/>
</dbReference>
<evidence type="ECO:0000256" key="4">
    <source>
        <dbReference type="ARBA" id="ARBA00022840"/>
    </source>
</evidence>
<dbReference type="Pfam" id="PF13086">
    <property type="entry name" value="AAA_11"/>
    <property type="match status" value="1"/>
</dbReference>
<gene>
    <name evidence="7" type="ORF">TRITD_1Bv1G126180</name>
</gene>
<dbReference type="InterPro" id="IPR041679">
    <property type="entry name" value="DNA2/NAM7-like_C"/>
</dbReference>
<dbReference type="SUPFAM" id="SSF52540">
    <property type="entry name" value="P-loop containing nucleoside triphosphate hydrolases"/>
    <property type="match status" value="1"/>
</dbReference>
<keyword evidence="8" id="KW-1185">Reference proteome</keyword>
<dbReference type="Proteomes" id="UP000324705">
    <property type="component" value="Chromosome 1B"/>
</dbReference>
<reference evidence="7 8" key="1">
    <citation type="submission" date="2017-09" db="EMBL/GenBank/DDBJ databases">
        <authorList>
            <consortium name="International Durum Wheat Genome Sequencing Consortium (IDWGSC)"/>
            <person name="Milanesi L."/>
        </authorList>
    </citation>
    <scope>NUCLEOTIDE SEQUENCE [LARGE SCALE GENOMIC DNA]</scope>
    <source>
        <strain evidence="8">cv. Svevo</strain>
    </source>
</reference>
<evidence type="ECO:0000259" key="6">
    <source>
        <dbReference type="Pfam" id="PF13087"/>
    </source>
</evidence>
<proteinExistence type="predicted"/>
<evidence type="ECO:0000259" key="5">
    <source>
        <dbReference type="Pfam" id="PF13086"/>
    </source>
</evidence>
<evidence type="ECO:0000313" key="8">
    <source>
        <dbReference type="Proteomes" id="UP000324705"/>
    </source>
</evidence>
<keyword evidence="1" id="KW-0547">Nucleotide-binding</keyword>
<keyword evidence="2" id="KW-0378">Hydrolase</keyword>
<dbReference type="PANTHER" id="PTHR10887:SF520">
    <property type="entry name" value="P-LOOP CONTAINING NUCLEOSIDE TRIPHOSPHATE HYDROLASE SUPERFAMILY PROTEIN"/>
    <property type="match status" value="1"/>
</dbReference>
<dbReference type="InterPro" id="IPR027417">
    <property type="entry name" value="P-loop_NTPase"/>
</dbReference>
<dbReference type="GO" id="GO:0005694">
    <property type="term" value="C:chromosome"/>
    <property type="evidence" value="ECO:0007669"/>
    <property type="project" value="UniProtKB-ARBA"/>
</dbReference>
<keyword evidence="4" id="KW-0067">ATP-binding</keyword>
<dbReference type="InterPro" id="IPR045055">
    <property type="entry name" value="DNA2/NAM7-like"/>
</dbReference>
<dbReference type="FunFam" id="3.40.50.300:FF:000326">
    <property type="entry name" value="P-loop containing nucleoside triphosphate hydrolase"/>
    <property type="match status" value="1"/>
</dbReference>